<evidence type="ECO:0000313" key="14">
    <source>
        <dbReference type="Proteomes" id="UP000294581"/>
    </source>
</evidence>
<comment type="pathway">
    <text evidence="12">Porphyrin-containing compound metabolism; protoheme biosynthesis.</text>
</comment>
<feature type="binding site" evidence="12">
    <location>
        <position position="129"/>
    </location>
    <ligand>
        <name>Fe-coproporphyrin III</name>
        <dbReference type="ChEBI" id="CHEBI:68438"/>
    </ligand>
</feature>
<reference evidence="13 14" key="1">
    <citation type="submission" date="2019-03" db="EMBL/GenBank/DDBJ databases">
        <title>Genomic Encyclopedia of Type Strains, Phase IV (KMG-IV): sequencing the most valuable type-strain genomes for metagenomic binning, comparative biology and taxonomic classification.</title>
        <authorList>
            <person name="Goeker M."/>
        </authorList>
    </citation>
    <scope>NUCLEOTIDE SEQUENCE [LARGE SCALE GENOMIC DNA]</scope>
    <source>
        <strain evidence="13 14">DSM 17974</strain>
    </source>
</reference>
<dbReference type="InterPro" id="IPR011008">
    <property type="entry name" value="Dimeric_a/b-barrel"/>
</dbReference>
<gene>
    <name evidence="12" type="primary">chdC</name>
    <name evidence="13" type="ORF">C7445_11167</name>
</gene>
<evidence type="ECO:0000256" key="5">
    <source>
        <dbReference type="ARBA" id="ARBA00023002"/>
    </source>
</evidence>
<evidence type="ECO:0000313" key="13">
    <source>
        <dbReference type="EMBL" id="TDY43419.1"/>
    </source>
</evidence>
<dbReference type="RefSeq" id="WP_243835144.1">
    <property type="nucleotide sequence ID" value="NZ_BSUS01000001.1"/>
</dbReference>
<keyword evidence="7 12" id="KW-0350">Heme biosynthesis</keyword>
<dbReference type="Pfam" id="PF06778">
    <property type="entry name" value="Chlor_dismutase"/>
    <property type="match status" value="1"/>
</dbReference>
<dbReference type="EC" id="1.3.98.5" evidence="11 12"/>
<name>A0A4R8LL70_9BACL</name>
<evidence type="ECO:0000256" key="6">
    <source>
        <dbReference type="ARBA" id="ARBA00023004"/>
    </source>
</evidence>
<feature type="binding site" evidence="12">
    <location>
        <begin position="143"/>
        <end position="147"/>
    </location>
    <ligand>
        <name>Fe-coproporphyrin III</name>
        <dbReference type="ChEBI" id="CHEBI:68438"/>
    </ligand>
</feature>
<keyword evidence="5 12" id="KW-0560">Oxidoreductase</keyword>
<dbReference type="GO" id="GO:0006785">
    <property type="term" value="P:heme B biosynthetic process"/>
    <property type="evidence" value="ECO:0007669"/>
    <property type="project" value="UniProtKB-UniRule"/>
</dbReference>
<protein>
    <recommendedName>
        <fullName evidence="2 12">Coproheme decarboxylase</fullName>
        <ecNumber evidence="11 12">1.3.98.5</ecNumber>
    </recommendedName>
    <alternativeName>
        <fullName evidence="8 12">Coproheme III oxidative decarboxylase</fullName>
    </alternativeName>
    <alternativeName>
        <fullName evidence="9 12">Hydrogen peroxide-dependent heme synthase</fullName>
    </alternativeName>
</protein>
<feature type="active site" evidence="12">
    <location>
        <position position="143"/>
    </location>
</feature>
<evidence type="ECO:0000256" key="9">
    <source>
        <dbReference type="ARBA" id="ARBA00030236"/>
    </source>
</evidence>
<dbReference type="SMR" id="A0A4R8LL70"/>
<keyword evidence="4 12" id="KW-0479">Metal-binding</keyword>
<feature type="binding site" description="axial binding residue" evidence="12">
    <location>
        <position position="170"/>
    </location>
    <ligand>
        <name>Fe-coproporphyrin III</name>
        <dbReference type="ChEBI" id="CHEBI:68438"/>
    </ligand>
    <ligandPart>
        <name>Fe</name>
        <dbReference type="ChEBI" id="CHEBI:18248"/>
    </ligandPart>
</feature>
<comment type="caution">
    <text evidence="13">The sequence shown here is derived from an EMBL/GenBank/DDBJ whole genome shotgun (WGS) entry which is preliminary data.</text>
</comment>
<dbReference type="AlphaFoldDB" id="A0A4R8LL70"/>
<comment type="catalytic activity">
    <reaction evidence="12">
        <text>harderoheme III + H2O2 + H(+) = heme b + CO2 + 2 H2O</text>
        <dbReference type="Rhea" id="RHEA:57944"/>
        <dbReference type="ChEBI" id="CHEBI:15377"/>
        <dbReference type="ChEBI" id="CHEBI:15378"/>
        <dbReference type="ChEBI" id="CHEBI:16240"/>
        <dbReference type="ChEBI" id="CHEBI:16526"/>
        <dbReference type="ChEBI" id="CHEBI:60344"/>
        <dbReference type="ChEBI" id="CHEBI:142463"/>
    </reaction>
</comment>
<evidence type="ECO:0000256" key="1">
    <source>
        <dbReference type="ARBA" id="ARBA00009276"/>
    </source>
</evidence>
<evidence type="ECO:0000256" key="8">
    <source>
        <dbReference type="ARBA" id="ARBA00029882"/>
    </source>
</evidence>
<evidence type="ECO:0000256" key="2">
    <source>
        <dbReference type="ARBA" id="ARBA00014413"/>
    </source>
</evidence>
<evidence type="ECO:0000256" key="12">
    <source>
        <dbReference type="HAMAP-Rule" id="MF_01442"/>
    </source>
</evidence>
<evidence type="ECO:0000256" key="10">
    <source>
        <dbReference type="ARBA" id="ARBA00049896"/>
    </source>
</evidence>
<comment type="function">
    <text evidence="12">Involved in coproporphyrin-dependent heme b biosynthesis. Catalyzes the decarboxylation of Fe-coproporphyrin III (coproheme) to heme b (protoheme IX), the last step of the pathway. The reaction occurs in a stepwise manner with a three-propionate intermediate.</text>
</comment>
<feature type="binding site" evidence="12">
    <location>
        <position position="221"/>
    </location>
    <ligand>
        <name>Fe-coproporphyrin III</name>
        <dbReference type="ChEBI" id="CHEBI:68438"/>
    </ligand>
</feature>
<dbReference type="Gene3D" id="3.30.70.1030">
    <property type="entry name" value="Apc35880, domain 1"/>
    <property type="match status" value="2"/>
</dbReference>
<accession>A0A4R8LL70</accession>
<dbReference type="SUPFAM" id="SSF54909">
    <property type="entry name" value="Dimeric alpha+beta barrel"/>
    <property type="match status" value="1"/>
</dbReference>
<comment type="cofactor">
    <cofactor evidence="12">
        <name>Fe-coproporphyrin III</name>
        <dbReference type="ChEBI" id="CHEBI:68438"/>
    </cofactor>
    <text evidence="12">Fe-coproporphyrin III acts as both substrate and redox cofactor.</text>
</comment>
<dbReference type="GO" id="GO:0004601">
    <property type="term" value="F:peroxidase activity"/>
    <property type="evidence" value="ECO:0007669"/>
    <property type="project" value="InterPro"/>
</dbReference>
<dbReference type="PANTHER" id="PTHR36843">
    <property type="entry name" value="HEME-DEPENDENT PEROXIDASE YWFI-RELATED"/>
    <property type="match status" value="1"/>
</dbReference>
<dbReference type="EMBL" id="SORF01000011">
    <property type="protein sequence ID" value="TDY43419.1"/>
    <property type="molecule type" value="Genomic_DNA"/>
</dbReference>
<feature type="binding site" evidence="12">
    <location>
        <position position="183"/>
    </location>
    <ligand>
        <name>Fe-coproporphyrin III</name>
        <dbReference type="ChEBI" id="CHEBI:68438"/>
    </ligand>
</feature>
<organism evidence="13 14">
    <name type="scientific">Alicyclobacillus sacchari</name>
    <dbReference type="NCBI Taxonomy" id="392010"/>
    <lineage>
        <taxon>Bacteria</taxon>
        <taxon>Bacillati</taxon>
        <taxon>Bacillota</taxon>
        <taxon>Bacilli</taxon>
        <taxon>Bacillales</taxon>
        <taxon>Alicyclobacillaceae</taxon>
        <taxon>Alicyclobacillus</taxon>
    </lineage>
</organism>
<dbReference type="PANTHER" id="PTHR36843:SF1">
    <property type="entry name" value="COPROHEME DECARBOXYLASE"/>
    <property type="match status" value="1"/>
</dbReference>
<dbReference type="GO" id="GO:0046872">
    <property type="term" value="F:metal ion binding"/>
    <property type="evidence" value="ECO:0007669"/>
    <property type="project" value="UniProtKB-KW"/>
</dbReference>
<dbReference type="InterPro" id="IPR010644">
    <property type="entry name" value="ChdC/CLD"/>
</dbReference>
<comment type="catalytic activity">
    <reaction evidence="10">
        <text>Fe-coproporphyrin III + 2 H2O2 + 2 H(+) = heme b + 2 CO2 + 4 H2O</text>
        <dbReference type="Rhea" id="RHEA:56516"/>
        <dbReference type="ChEBI" id="CHEBI:15377"/>
        <dbReference type="ChEBI" id="CHEBI:15378"/>
        <dbReference type="ChEBI" id="CHEBI:16240"/>
        <dbReference type="ChEBI" id="CHEBI:16526"/>
        <dbReference type="ChEBI" id="CHEBI:60344"/>
        <dbReference type="ChEBI" id="CHEBI:68438"/>
        <dbReference type="EC" id="1.3.98.5"/>
    </reaction>
    <physiologicalReaction direction="left-to-right" evidence="10">
        <dbReference type="Rhea" id="RHEA:56517"/>
    </physiologicalReaction>
</comment>
<dbReference type="GO" id="GO:0020037">
    <property type="term" value="F:heme binding"/>
    <property type="evidence" value="ECO:0007669"/>
    <property type="project" value="InterPro"/>
</dbReference>
<dbReference type="Proteomes" id="UP000294581">
    <property type="component" value="Unassembled WGS sequence"/>
</dbReference>
<proteinExistence type="inferred from homology"/>
<keyword evidence="14" id="KW-1185">Reference proteome</keyword>
<evidence type="ECO:0000256" key="11">
    <source>
        <dbReference type="ARBA" id="ARBA00050019"/>
    </source>
</evidence>
<keyword evidence="3 12" id="KW-0349">Heme</keyword>
<evidence type="ECO:0000256" key="3">
    <source>
        <dbReference type="ARBA" id="ARBA00022617"/>
    </source>
</evidence>
<dbReference type="GO" id="GO:0016634">
    <property type="term" value="F:oxidoreductase activity, acting on the CH-CH group of donors, oxygen as acceptor"/>
    <property type="evidence" value="ECO:0007669"/>
    <property type="project" value="UniProtKB-UniRule"/>
</dbReference>
<keyword evidence="6 12" id="KW-0408">Iron</keyword>
<dbReference type="NCBIfam" id="NF008913">
    <property type="entry name" value="PRK12276.1"/>
    <property type="match status" value="1"/>
</dbReference>
<evidence type="ECO:0000256" key="4">
    <source>
        <dbReference type="ARBA" id="ARBA00022723"/>
    </source>
</evidence>
<dbReference type="HAMAP" id="MF_01442">
    <property type="entry name" value="Coproheme_decarbox_1"/>
    <property type="match status" value="1"/>
</dbReference>
<comment type="similarity">
    <text evidence="1 12">Belongs to the ChdC family. Type 1 subfamily.</text>
</comment>
<comment type="catalytic activity">
    <reaction evidence="12">
        <text>Fe-coproporphyrin III + H2O2 + H(+) = harderoheme III + CO2 + 2 H2O</text>
        <dbReference type="Rhea" id="RHEA:57940"/>
        <dbReference type="ChEBI" id="CHEBI:15377"/>
        <dbReference type="ChEBI" id="CHEBI:15378"/>
        <dbReference type="ChEBI" id="CHEBI:16240"/>
        <dbReference type="ChEBI" id="CHEBI:16526"/>
        <dbReference type="ChEBI" id="CHEBI:68438"/>
        <dbReference type="ChEBI" id="CHEBI:142463"/>
    </reaction>
</comment>
<evidence type="ECO:0000256" key="7">
    <source>
        <dbReference type="ARBA" id="ARBA00023133"/>
    </source>
</evidence>
<dbReference type="InterPro" id="IPR031332">
    <property type="entry name" value="CHDC"/>
</dbReference>
<sequence length="271" mass="31280">MSAPKTLDGWYVYHDFRKVRYDLWKGMSQPAANALLRAYAGFAESQYEIQQDRKGSFGQFVIAGNKADILFLYMRPSLEELNEVKAAFAATPMADFTESTYSYISVVELGGYLAKPGVDIEQDEAIQARLKPAMPSHRHICFYPMNKRRIHPDNWYMLDEEERRKFLLAHGAIGRRYAGIVKQIICGSIGLDDWEWGVTLFADDPLQFKKLVHEMRFDESSARFAEFGPFYVGHQVDTDELWRWLMRSRASFTHERGAGIHDRDRTMGQGN</sequence>